<evidence type="ECO:0000256" key="1">
    <source>
        <dbReference type="ARBA" id="ARBA00001092"/>
    </source>
</evidence>
<keyword evidence="6" id="KW-0645">Protease</keyword>
<gene>
    <name evidence="10" type="ORF">H9L09_20985</name>
</gene>
<dbReference type="AlphaFoldDB" id="A0A7G9RB92"/>
<dbReference type="GO" id="GO:0008241">
    <property type="term" value="F:peptidyl-dipeptidase activity"/>
    <property type="evidence" value="ECO:0007669"/>
    <property type="project" value="UniProtKB-EC"/>
</dbReference>
<dbReference type="InterPro" id="IPR011811">
    <property type="entry name" value="Peptidase_S51_cyanophycinase"/>
</dbReference>
<dbReference type="PANTHER" id="PTHR36175">
    <property type="entry name" value="CYANOPHYCINASE"/>
    <property type="match status" value="1"/>
</dbReference>
<dbReference type="KEGG" id="nmes:H9L09_20985"/>
<keyword evidence="7 10" id="KW-0378">Hydrolase</keyword>
<dbReference type="GO" id="GO:0004180">
    <property type="term" value="F:carboxypeptidase activity"/>
    <property type="evidence" value="ECO:0007669"/>
    <property type="project" value="UniProtKB-KW"/>
</dbReference>
<dbReference type="NCBIfam" id="TIGR02069">
    <property type="entry name" value="cyanophycinase"/>
    <property type="match status" value="1"/>
</dbReference>
<keyword evidence="10" id="KW-0121">Carboxypeptidase</keyword>
<dbReference type="Pfam" id="PF03575">
    <property type="entry name" value="Peptidase_S51"/>
    <property type="match status" value="1"/>
</dbReference>
<accession>A0A7G9RB92</accession>
<feature type="region of interest" description="Disordered" evidence="9">
    <location>
        <begin position="1"/>
        <end position="25"/>
    </location>
</feature>
<evidence type="ECO:0000256" key="9">
    <source>
        <dbReference type="SAM" id="MobiDB-lite"/>
    </source>
</evidence>
<dbReference type="EMBL" id="CP060713">
    <property type="protein sequence ID" value="QNN52867.1"/>
    <property type="molecule type" value="Genomic_DNA"/>
</dbReference>
<comment type="catalytic activity">
    <reaction evidence="1">
        <text>[L-4-(L-arginin-2-N-yl)aspartate](n) + H2O = [L-4-(L-arginin-2-N-yl)aspartate](n-1) + L-4-(L-arginin-2-N-yl)aspartate</text>
        <dbReference type="Rhea" id="RHEA:12845"/>
        <dbReference type="Rhea" id="RHEA-COMP:13728"/>
        <dbReference type="Rhea" id="RHEA-COMP:13734"/>
        <dbReference type="ChEBI" id="CHEBI:15377"/>
        <dbReference type="ChEBI" id="CHEBI:137986"/>
        <dbReference type="ChEBI" id="CHEBI:137991"/>
        <dbReference type="EC" id="3.4.15.6"/>
    </reaction>
</comment>
<evidence type="ECO:0000256" key="5">
    <source>
        <dbReference type="ARBA" id="ARBA00015719"/>
    </source>
</evidence>
<dbReference type="CDD" id="cd03145">
    <property type="entry name" value="GAT1_cyanophycinase"/>
    <property type="match status" value="1"/>
</dbReference>
<evidence type="ECO:0000313" key="11">
    <source>
        <dbReference type="Proteomes" id="UP000515947"/>
    </source>
</evidence>
<name>A0A7G9RB92_9ACTN</name>
<dbReference type="EC" id="3.4.15.6" evidence="4"/>
<dbReference type="InterPro" id="IPR005320">
    <property type="entry name" value="Peptidase_S51"/>
</dbReference>
<proteinExistence type="inferred from homology"/>
<sequence>MPNGPEDLDPSPTLTVSPPVPPAGPLMAIGGAEDKLGRRTILNHFVTLAGGSDARIVVVPTASSLGPEIVEVYDALFRRLGAGEVMVARPESREEAEDPELVARLDNATGVFMTGGNQLKLSAIVNGTAFGEALKAAHRRGVVVAGTSAGASIQSSHMVAFGTGGSTPKQRMTQLAAGLGLVRDVVIDQHFGQRNRYGRLLMLVAQSPQLLGIGIDEDTAAVITEEDGRELLRVIGKGVVTIFDGRAIVSNAHEARRTAPLLASGVVMHVLPAGSLFDLATKALVREPVPVDPATAEELALAGRDLRRLARDIAAGDISPTVLRRRRARQQHDDQHQDDLHYDEQHHDDGQRGDPSRQGDLA</sequence>
<dbReference type="SUPFAM" id="SSF52317">
    <property type="entry name" value="Class I glutamine amidotransferase-like"/>
    <property type="match status" value="1"/>
</dbReference>
<evidence type="ECO:0000313" key="10">
    <source>
        <dbReference type="EMBL" id="QNN52867.1"/>
    </source>
</evidence>
<dbReference type="PANTHER" id="PTHR36175:SF1">
    <property type="entry name" value="CYANOPHYCINASE"/>
    <property type="match status" value="1"/>
</dbReference>
<protein>
    <recommendedName>
        <fullName evidence="5">Cyanophycinase</fullName>
        <ecNumber evidence="4">3.4.15.6</ecNumber>
    </recommendedName>
</protein>
<reference evidence="10 11" key="1">
    <citation type="submission" date="2020-08" db="EMBL/GenBank/DDBJ databases">
        <title>Genome sequence of Nocardioides mesophilus KACC 16243T.</title>
        <authorList>
            <person name="Hyun D.-W."/>
            <person name="Bae J.-W."/>
        </authorList>
    </citation>
    <scope>NUCLEOTIDE SEQUENCE [LARGE SCALE GENOMIC DNA]</scope>
    <source>
        <strain evidence="10 11">KACC 16243</strain>
    </source>
</reference>
<dbReference type="RefSeq" id="WP_187578709.1">
    <property type="nucleotide sequence ID" value="NZ_CP060713.1"/>
</dbReference>
<evidence type="ECO:0000256" key="3">
    <source>
        <dbReference type="ARBA" id="ARBA00006534"/>
    </source>
</evidence>
<comment type="function">
    <text evidence="2">Exopeptidase that catalyzes the hydrolytic cleavage of multi-L-arginyl-poly-L-aspartic acid (cyanophycin; a water-insoluble reserve polymer) into aspartate-arginine dipeptides.</text>
</comment>
<evidence type="ECO:0000256" key="6">
    <source>
        <dbReference type="ARBA" id="ARBA00022670"/>
    </source>
</evidence>
<evidence type="ECO:0000256" key="2">
    <source>
        <dbReference type="ARBA" id="ARBA00002039"/>
    </source>
</evidence>
<evidence type="ECO:0000256" key="8">
    <source>
        <dbReference type="ARBA" id="ARBA00022825"/>
    </source>
</evidence>
<dbReference type="Proteomes" id="UP000515947">
    <property type="component" value="Chromosome"/>
</dbReference>
<evidence type="ECO:0000256" key="4">
    <source>
        <dbReference type="ARBA" id="ARBA00013115"/>
    </source>
</evidence>
<comment type="similarity">
    <text evidence="3">Belongs to the peptidase S51 family.</text>
</comment>
<dbReference type="InterPro" id="IPR029062">
    <property type="entry name" value="Class_I_gatase-like"/>
</dbReference>
<feature type="region of interest" description="Disordered" evidence="9">
    <location>
        <begin position="322"/>
        <end position="362"/>
    </location>
</feature>
<keyword evidence="8" id="KW-0720">Serine protease</keyword>
<feature type="compositionally biased region" description="Basic and acidic residues" evidence="9">
    <location>
        <begin position="330"/>
        <end position="362"/>
    </location>
</feature>
<organism evidence="10 11">
    <name type="scientific">Nocardioides mesophilus</name>
    <dbReference type="NCBI Taxonomy" id="433659"/>
    <lineage>
        <taxon>Bacteria</taxon>
        <taxon>Bacillati</taxon>
        <taxon>Actinomycetota</taxon>
        <taxon>Actinomycetes</taxon>
        <taxon>Propionibacteriales</taxon>
        <taxon>Nocardioidaceae</taxon>
        <taxon>Nocardioides</taxon>
    </lineage>
</organism>
<dbReference type="Gene3D" id="3.40.50.880">
    <property type="match status" value="1"/>
</dbReference>
<dbReference type="GO" id="GO:0006508">
    <property type="term" value="P:proteolysis"/>
    <property type="evidence" value="ECO:0007669"/>
    <property type="project" value="UniProtKB-KW"/>
</dbReference>
<keyword evidence="11" id="KW-1185">Reference proteome</keyword>
<evidence type="ECO:0000256" key="7">
    <source>
        <dbReference type="ARBA" id="ARBA00022801"/>
    </source>
</evidence>
<dbReference type="GO" id="GO:0008236">
    <property type="term" value="F:serine-type peptidase activity"/>
    <property type="evidence" value="ECO:0007669"/>
    <property type="project" value="UniProtKB-KW"/>
</dbReference>